<evidence type="ECO:0000313" key="5">
    <source>
        <dbReference type="Proteomes" id="UP000039865"/>
    </source>
</evidence>
<evidence type="ECO:0000256" key="2">
    <source>
        <dbReference type="SAM" id="Coils"/>
    </source>
</evidence>
<name>A0A078ASK8_STYLE</name>
<feature type="compositionally biased region" description="Basic and acidic residues" evidence="3">
    <location>
        <begin position="42"/>
        <end position="58"/>
    </location>
</feature>
<keyword evidence="5" id="KW-1185">Reference proteome</keyword>
<sequence>MVEASTGKKTTVKLLETKKTETKPTIDDLNTLIMEKLNQLESSHKPSPSEEAQKQSKAEQSELLVKLDAIFLNTDFDNKTKVEELNKFYLEVVHEQLKNEHKKNIQLKLEEEVNDLKISVYEQQKQKATLILNKQQVLTTEYQNQFKQFQERHALIIQAETQKRMEIITNFDNHLKQIKQQMVEDQERMKTENEIQKENDQLKKQYEELMKEIEEKTELMRKQIEEKDSQAGTIEVEMNKKISSQEEEIKKQVEIYREQTKIKIEEEKELIKVFNDYKKKHDEFSKAMKKSKETFKVYENEIKNMNVKIQELLKQRKELDKSRKGAKSGKHDYDKLVSDWTVEREALNKERDNLKQMCSEIQESIKARTQGKSAK</sequence>
<evidence type="ECO:0000256" key="3">
    <source>
        <dbReference type="SAM" id="MobiDB-lite"/>
    </source>
</evidence>
<dbReference type="InParanoid" id="A0A078ASK8"/>
<reference evidence="4 5" key="1">
    <citation type="submission" date="2014-06" db="EMBL/GenBank/DDBJ databases">
        <authorList>
            <person name="Swart Estienne"/>
        </authorList>
    </citation>
    <scope>NUCLEOTIDE SEQUENCE [LARGE SCALE GENOMIC DNA]</scope>
    <source>
        <strain evidence="4 5">130c</strain>
    </source>
</reference>
<protein>
    <submittedName>
        <fullName evidence="4">Uncharacterized protein</fullName>
    </submittedName>
</protein>
<dbReference type="InterPro" id="IPR026183">
    <property type="entry name" value="Taxilin_fam"/>
</dbReference>
<gene>
    <name evidence="4" type="primary">Contig5774.g263</name>
    <name evidence="4" type="ORF">STYLEM_12915</name>
</gene>
<dbReference type="OMA" id="SENCFIR"/>
<accession>A0A078ASK8</accession>
<evidence type="ECO:0000313" key="4">
    <source>
        <dbReference type="EMBL" id="CDW83863.1"/>
    </source>
</evidence>
<dbReference type="Pfam" id="PF09728">
    <property type="entry name" value="Taxilin"/>
    <property type="match status" value="1"/>
</dbReference>
<comment type="similarity">
    <text evidence="1">Belongs to the taxilin family.</text>
</comment>
<dbReference type="EMBL" id="CCKQ01012252">
    <property type="protein sequence ID" value="CDW83863.1"/>
    <property type="molecule type" value="Genomic_DNA"/>
</dbReference>
<dbReference type="Proteomes" id="UP000039865">
    <property type="component" value="Unassembled WGS sequence"/>
</dbReference>
<organism evidence="4 5">
    <name type="scientific">Stylonychia lemnae</name>
    <name type="common">Ciliate</name>
    <dbReference type="NCBI Taxonomy" id="5949"/>
    <lineage>
        <taxon>Eukaryota</taxon>
        <taxon>Sar</taxon>
        <taxon>Alveolata</taxon>
        <taxon>Ciliophora</taxon>
        <taxon>Intramacronucleata</taxon>
        <taxon>Spirotrichea</taxon>
        <taxon>Stichotrichia</taxon>
        <taxon>Sporadotrichida</taxon>
        <taxon>Oxytrichidae</taxon>
        <taxon>Stylonychinae</taxon>
        <taxon>Stylonychia</taxon>
    </lineage>
</organism>
<keyword evidence="2" id="KW-0175">Coiled coil</keyword>
<feature type="coiled-coil region" evidence="2">
    <location>
        <begin position="288"/>
        <end position="364"/>
    </location>
</feature>
<feature type="region of interest" description="Disordered" evidence="3">
    <location>
        <begin position="38"/>
        <end position="58"/>
    </location>
</feature>
<evidence type="ECO:0000256" key="1">
    <source>
        <dbReference type="ARBA" id="ARBA00009550"/>
    </source>
</evidence>
<dbReference type="GO" id="GO:0019905">
    <property type="term" value="F:syntaxin binding"/>
    <property type="evidence" value="ECO:0007669"/>
    <property type="project" value="InterPro"/>
</dbReference>
<feature type="coiled-coil region" evidence="2">
    <location>
        <begin position="175"/>
        <end position="259"/>
    </location>
</feature>
<proteinExistence type="inferred from homology"/>
<dbReference type="AlphaFoldDB" id="A0A078ASK8"/>